<protein>
    <submittedName>
        <fullName evidence="2">Thioesterase domain-containing protein</fullName>
    </submittedName>
</protein>
<accession>A0AC35GNL3</accession>
<evidence type="ECO:0000313" key="1">
    <source>
        <dbReference type="Proteomes" id="UP000887580"/>
    </source>
</evidence>
<name>A0AC35GNL3_9BILA</name>
<reference evidence="2" key="1">
    <citation type="submission" date="2022-11" db="UniProtKB">
        <authorList>
            <consortium name="WormBaseParasite"/>
        </authorList>
    </citation>
    <scope>IDENTIFICATION</scope>
</reference>
<dbReference type="WBParaSite" id="PS1159_v2.g697.t1">
    <property type="protein sequence ID" value="PS1159_v2.g697.t1"/>
    <property type="gene ID" value="PS1159_v2.g697"/>
</dbReference>
<evidence type="ECO:0000313" key="2">
    <source>
        <dbReference type="WBParaSite" id="PS1159_v2.g697.t1"/>
    </source>
</evidence>
<proteinExistence type="predicted"/>
<sequence length="152" mass="17247">MDANEFKEKLHKFFTLLPQKGIYEIFSRCKIIYAIPGHILFEFIVEEKDLDEENNFHNGCLATLFDNLMSSTAFGAGYVEGIKPVTSDLNITYLGTAKLGEKLMFDCKINKKGSRLAFFKGKVYKNKNHNEVIARATQTFAIIKLVIPSSKL</sequence>
<dbReference type="Proteomes" id="UP000887580">
    <property type="component" value="Unplaced"/>
</dbReference>
<organism evidence="1 2">
    <name type="scientific">Panagrolaimus sp. PS1159</name>
    <dbReference type="NCBI Taxonomy" id="55785"/>
    <lineage>
        <taxon>Eukaryota</taxon>
        <taxon>Metazoa</taxon>
        <taxon>Ecdysozoa</taxon>
        <taxon>Nematoda</taxon>
        <taxon>Chromadorea</taxon>
        <taxon>Rhabditida</taxon>
        <taxon>Tylenchina</taxon>
        <taxon>Panagrolaimomorpha</taxon>
        <taxon>Panagrolaimoidea</taxon>
        <taxon>Panagrolaimidae</taxon>
        <taxon>Panagrolaimus</taxon>
    </lineage>
</organism>